<feature type="transmembrane region" description="Helical" evidence="18">
    <location>
        <begin position="1151"/>
        <end position="1171"/>
    </location>
</feature>
<keyword evidence="6 18" id="KW-0812">Transmembrane</keyword>
<feature type="transmembrane region" description="Helical" evidence="18">
    <location>
        <begin position="176"/>
        <end position="196"/>
    </location>
</feature>
<dbReference type="GO" id="GO:0008559">
    <property type="term" value="F:ABC-type xenobiotic transporter activity"/>
    <property type="evidence" value="ECO:0007669"/>
    <property type="project" value="UniProtKB-EC"/>
</dbReference>
<feature type="transmembrane region" description="Helical" evidence="18">
    <location>
        <begin position="368"/>
        <end position="390"/>
    </location>
</feature>
<evidence type="ECO:0008006" key="21">
    <source>
        <dbReference type="Google" id="ProtNLM"/>
    </source>
</evidence>
<reference evidence="19" key="1">
    <citation type="submission" date="2022-03" db="EMBL/GenBank/DDBJ databases">
        <authorList>
            <person name="Martin C."/>
        </authorList>
    </citation>
    <scope>NUCLEOTIDE SEQUENCE</scope>
</reference>
<comment type="catalytic activity">
    <reaction evidence="14">
        <text>ATP + H2O + xenobioticSide 1 = ADP + phosphate + xenobioticSide 2.</text>
        <dbReference type="EC" id="7.6.2.2"/>
    </reaction>
</comment>
<dbReference type="EMBL" id="CAIIXF020000009">
    <property type="protein sequence ID" value="CAH1794809.1"/>
    <property type="molecule type" value="Genomic_DNA"/>
</dbReference>
<evidence type="ECO:0000313" key="19">
    <source>
        <dbReference type="EMBL" id="CAH1794809.1"/>
    </source>
</evidence>
<dbReference type="PROSITE" id="PS00211">
    <property type="entry name" value="ABC_TRANSPORTER_1"/>
    <property type="match status" value="2"/>
</dbReference>
<feature type="transmembrane region" description="Helical" evidence="18">
    <location>
        <begin position="1053"/>
        <end position="1077"/>
    </location>
</feature>
<dbReference type="Pfam" id="PF24357">
    <property type="entry name" value="TMD0_ABC"/>
    <property type="match status" value="1"/>
</dbReference>
<feature type="transmembrane region" description="Helical" evidence="18">
    <location>
        <begin position="993"/>
        <end position="1014"/>
    </location>
</feature>
<feature type="transmembrane region" description="Helical" evidence="18">
    <location>
        <begin position="1236"/>
        <end position="1257"/>
    </location>
</feature>
<dbReference type="Pfam" id="PF00664">
    <property type="entry name" value="ABC_membrane"/>
    <property type="match status" value="2"/>
</dbReference>
<dbReference type="FunFam" id="3.40.50.300:FF:000293">
    <property type="entry name" value="ATP binding cassette subfamily C member 1"/>
    <property type="match status" value="1"/>
</dbReference>
<dbReference type="InterPro" id="IPR036640">
    <property type="entry name" value="ABC1_TM_sf"/>
</dbReference>
<dbReference type="CDD" id="cd03244">
    <property type="entry name" value="ABCC_MRP_domain2"/>
    <property type="match status" value="1"/>
</dbReference>
<dbReference type="PANTHER" id="PTHR24223">
    <property type="entry name" value="ATP-BINDING CASSETTE SUB-FAMILY C"/>
    <property type="match status" value="1"/>
</dbReference>
<dbReference type="InterPro" id="IPR005292">
    <property type="entry name" value="MRP"/>
</dbReference>
<evidence type="ECO:0000256" key="14">
    <source>
        <dbReference type="ARBA" id="ARBA00034018"/>
    </source>
</evidence>
<evidence type="ECO:0000256" key="2">
    <source>
        <dbReference type="ARBA" id="ARBA00004651"/>
    </source>
</evidence>
<keyword evidence="4" id="KW-0813">Transport</keyword>
<keyword evidence="8" id="KW-0547">Nucleotide-binding</keyword>
<keyword evidence="12" id="KW-0445">Lipid transport</keyword>
<dbReference type="InterPro" id="IPR011527">
    <property type="entry name" value="ABC1_TM_dom"/>
</dbReference>
<evidence type="ECO:0000256" key="1">
    <source>
        <dbReference type="ARBA" id="ARBA00004128"/>
    </source>
</evidence>
<dbReference type="PROSITE" id="PS50893">
    <property type="entry name" value="ABC_TRANSPORTER_2"/>
    <property type="match status" value="2"/>
</dbReference>
<dbReference type="FunFam" id="3.40.50.300:FF:000074">
    <property type="entry name" value="Multidrug resistance-associated protein 5 isoform 1"/>
    <property type="match status" value="1"/>
</dbReference>
<evidence type="ECO:0000256" key="4">
    <source>
        <dbReference type="ARBA" id="ARBA00022448"/>
    </source>
</evidence>
<evidence type="ECO:0000256" key="15">
    <source>
        <dbReference type="ARBA" id="ARBA00047523"/>
    </source>
</evidence>
<feature type="transmembrane region" description="Helical" evidence="18">
    <location>
        <begin position="109"/>
        <end position="128"/>
    </location>
</feature>
<feature type="compositionally biased region" description="Polar residues" evidence="17">
    <location>
        <begin position="914"/>
        <end position="944"/>
    </location>
</feature>
<feature type="transmembrane region" description="Helical" evidence="18">
    <location>
        <begin position="470"/>
        <end position="490"/>
    </location>
</feature>
<dbReference type="Gene3D" id="1.20.1560.10">
    <property type="entry name" value="ABC transporter type 1, transmembrane domain"/>
    <property type="match status" value="2"/>
</dbReference>
<comment type="caution">
    <text evidence="19">The sequence shown here is derived from an EMBL/GenBank/DDBJ whole genome shotgun (WGS) entry which is preliminary data.</text>
</comment>
<evidence type="ECO:0000256" key="10">
    <source>
        <dbReference type="ARBA" id="ARBA00022967"/>
    </source>
</evidence>
<dbReference type="GO" id="GO:0005886">
    <property type="term" value="C:plasma membrane"/>
    <property type="evidence" value="ECO:0007669"/>
    <property type="project" value="UniProtKB-SubCell"/>
</dbReference>
<feature type="transmembrane region" description="Helical" evidence="18">
    <location>
        <begin position="37"/>
        <end position="59"/>
    </location>
</feature>
<keyword evidence="11 18" id="KW-1133">Transmembrane helix</keyword>
<keyword evidence="20" id="KW-1185">Reference proteome</keyword>
<dbReference type="CDD" id="cd18603">
    <property type="entry name" value="ABC_6TM_MRP1_2_3_6_D2_like"/>
    <property type="match status" value="1"/>
</dbReference>
<evidence type="ECO:0000256" key="7">
    <source>
        <dbReference type="ARBA" id="ARBA00022737"/>
    </source>
</evidence>
<keyword evidence="9" id="KW-0067">ATP-binding</keyword>
<feature type="non-terminal residue" evidence="19">
    <location>
        <position position="1"/>
    </location>
</feature>
<dbReference type="FunFam" id="1.20.1560.10:FF:000001">
    <property type="entry name" value="ATP-binding cassette subfamily C member 1"/>
    <property type="match status" value="1"/>
</dbReference>
<protein>
    <recommendedName>
        <fullName evidence="21">Multidrug resistance-associated protein 1</fullName>
    </recommendedName>
</protein>
<evidence type="ECO:0000256" key="11">
    <source>
        <dbReference type="ARBA" id="ARBA00022989"/>
    </source>
</evidence>
<dbReference type="InterPro" id="IPR056227">
    <property type="entry name" value="TMD0_ABC"/>
</dbReference>
<dbReference type="SUPFAM" id="SSF52540">
    <property type="entry name" value="P-loop containing nucleoside triphosphate hydrolases"/>
    <property type="match status" value="2"/>
</dbReference>
<evidence type="ECO:0000256" key="18">
    <source>
        <dbReference type="SAM" id="Phobius"/>
    </source>
</evidence>
<evidence type="ECO:0000256" key="16">
    <source>
        <dbReference type="ARBA" id="ARBA00047576"/>
    </source>
</evidence>
<organism evidence="19 20">
    <name type="scientific">Owenia fusiformis</name>
    <name type="common">Polychaete worm</name>
    <dbReference type="NCBI Taxonomy" id="6347"/>
    <lineage>
        <taxon>Eukaryota</taxon>
        <taxon>Metazoa</taxon>
        <taxon>Spiralia</taxon>
        <taxon>Lophotrochozoa</taxon>
        <taxon>Annelida</taxon>
        <taxon>Polychaeta</taxon>
        <taxon>Sedentaria</taxon>
        <taxon>Canalipalpata</taxon>
        <taxon>Sabellida</taxon>
        <taxon>Oweniida</taxon>
        <taxon>Oweniidae</taxon>
        <taxon>Owenia</taxon>
    </lineage>
</organism>
<dbReference type="PANTHER" id="PTHR24223:SF443">
    <property type="entry name" value="MULTIDRUG-RESISTANCE LIKE PROTEIN 1, ISOFORM I"/>
    <property type="match status" value="1"/>
</dbReference>
<sequence>RHLRNSAFSNMRGFCGSPFWDSQLTLNTTNPSLTPCFQSIILTWIPCVYLFIVAIAYSFQLKTTTTAFIKKNWLNTTKTVLGCVLVVLTLADIFRGAHEYATGQPMFPVMIVTPVLQFVAMVLATLFIQWERIRGIRSSGYLFCFWLLVIIGNIFIYKSKIEDVISKGDNADVFRFVTFTLHYVLVLVQAVLASLVDAVPENLDIPENACPEEHSSFLSRITFWWFTRLVVKGYKKALEIEDLWGINREDLSKNVVRKFQAAWMQEMAKSKKSKQQNASKVQAVSKDGDIELKTPLKGQTDYDVTVKTKSKKGYEPSLVKSMAKAFGGTFLIGSLFKLINDILMFVSPQLLKLLIGFTRNKDDPLWKGYMYAALMFIVALFQSIILHQYFHKCFVVGMRLRTVIIASVYSKALNLSNSARKSSTVGEIVNLMSVDAQRFMELTTYLNMLWSAPFQISVSLYFLWMTLGPSVLAGLAVMVLLIPINALIATKARSLQVRQMKQKDSRIKLMNEVLNGIKVLKLYAWELSFKEKILGIRNDELDVLKKAAYLNAASSFTWTCAPFMVSLTTFAVYVLSSPENVLDAEKAFVSLSLFNILRFPLSMLPMLISNIVQASVSVKRLTNFLKNEELDPDNVQHDDVPDYAISVEGGSFQWDKDLKEDEQTGRLDNIDMKIKDGALVAVVGTVGSGKSSLLAAMLGEMEKNNGKVNVKGSVAYVPQQAWIQNCTLKDNILFGAETNQDSYDKIIEACALTQDLQMLPGGDQTEIGEKGINLSGGQKQRVSLARAVYSDNDIYLLDDPLSAVDSHVGKHIFEKVIGPEGYLKNKTRVLVTHGIGFLPQVDQIIVLEQGQIREMGSYTELLDSGRAFADFLRNYLTDLDSEELEELDPDAMTLKDDILSHIGSLVEGADKLQRSISKPSRTRTTSEMSKKTASQHSLNKSLSGSHAKLNKQVAIANDKADPVDVNKLKDGDEKEKLIQAETSKTGRVKLKVFAAYMRSVGMIISVLICLLYILNNVASIYSNIWLSDWSNDAARQTNVTSQEEMNKHRDMRLGVYGALGFAQGLVVLGSAFAMAIGKIRASKGLHKSMLDNILQSPQSFFDATPLGRIINRFSKDIDTIDLLIPANITMFLTVMLISLASIIVIAMSTPYILAIMIPIAIVYFFVQRFYVATSRQLKRLESVSRSPIYSHFGESVTGASTIRAYGQRDRFIQESEAYVDKNQICYYPSIVSNRWLAIRLELVGNCIVLFAALFAVIGRDHLSAGIVGLSITYALNITQTLNWMVRMTSELETNIVAVERVKEYSETPTEADWIVEDNRPSEAWPEQGVVEFTDYSTRYREGLDLVLKGISCKINAGEKVGIVGRTGAGKSSLTLSLFRIIESAEGSISIDGIDISKIGLHDLRSKLTIIPQDPVLFSGTLRMNLDPFNTYSDDDLWKALEYGHLKSFVTSVQAGLDYECSEGGENLSVGQRQLVCLARALLRKTKILILDEATAAVDLETDDLIQSTIRTQFSECTVLTIAHRLNTIMDYTRIMVLDAGKVAEFEAPQDLLQNKDSIFYGMAKDAGLAD</sequence>
<feature type="transmembrane region" description="Helical" evidence="18">
    <location>
        <begin position="1122"/>
        <end position="1145"/>
    </location>
</feature>
<dbReference type="OrthoDB" id="6500128at2759"/>
<evidence type="ECO:0000256" key="17">
    <source>
        <dbReference type="SAM" id="MobiDB-lite"/>
    </source>
</evidence>
<dbReference type="Gene3D" id="3.40.50.300">
    <property type="entry name" value="P-loop containing nucleotide triphosphate hydrolases"/>
    <property type="match status" value="2"/>
</dbReference>
<dbReference type="GO" id="GO:0005774">
    <property type="term" value="C:vacuolar membrane"/>
    <property type="evidence" value="ECO:0007669"/>
    <property type="project" value="UniProtKB-SubCell"/>
</dbReference>
<evidence type="ECO:0000313" key="20">
    <source>
        <dbReference type="Proteomes" id="UP000749559"/>
    </source>
</evidence>
<dbReference type="GO" id="GO:0016887">
    <property type="term" value="F:ATP hydrolysis activity"/>
    <property type="evidence" value="ECO:0007669"/>
    <property type="project" value="InterPro"/>
</dbReference>
<keyword evidence="13 18" id="KW-0472">Membrane</keyword>
<dbReference type="InterPro" id="IPR017871">
    <property type="entry name" value="ABC_transporter-like_CS"/>
</dbReference>
<evidence type="ECO:0000256" key="8">
    <source>
        <dbReference type="ARBA" id="ARBA00022741"/>
    </source>
</evidence>
<dbReference type="SMART" id="SM00382">
    <property type="entry name" value="AAA"/>
    <property type="match status" value="2"/>
</dbReference>
<dbReference type="NCBIfam" id="TIGR00957">
    <property type="entry name" value="MRP_assoc_pro"/>
    <property type="match status" value="1"/>
</dbReference>
<dbReference type="Pfam" id="PF00005">
    <property type="entry name" value="ABC_tran"/>
    <property type="match status" value="2"/>
</dbReference>
<dbReference type="InterPro" id="IPR003593">
    <property type="entry name" value="AAA+_ATPase"/>
</dbReference>
<evidence type="ECO:0000256" key="3">
    <source>
        <dbReference type="ARBA" id="ARBA00009726"/>
    </source>
</evidence>
<evidence type="ECO:0000256" key="6">
    <source>
        <dbReference type="ARBA" id="ARBA00022692"/>
    </source>
</evidence>
<feature type="transmembrane region" description="Helical" evidence="18">
    <location>
        <begin position="587"/>
        <end position="612"/>
    </location>
</feature>
<gene>
    <name evidence="19" type="ORF">OFUS_LOCUS19448</name>
</gene>
<evidence type="ECO:0000256" key="5">
    <source>
        <dbReference type="ARBA" id="ARBA00022475"/>
    </source>
</evidence>
<feature type="transmembrane region" description="Helical" evidence="18">
    <location>
        <begin position="140"/>
        <end position="156"/>
    </location>
</feature>
<feature type="region of interest" description="Disordered" evidence="17">
    <location>
        <begin position="913"/>
        <end position="945"/>
    </location>
</feature>
<proteinExistence type="inferred from homology"/>
<dbReference type="SUPFAM" id="SSF90123">
    <property type="entry name" value="ABC transporter transmembrane region"/>
    <property type="match status" value="2"/>
</dbReference>
<comment type="similarity">
    <text evidence="3">Belongs to the ABC transporter superfamily. ABCC family. Conjugate transporter (TC 3.A.1.208) subfamily.</text>
</comment>
<dbReference type="InterPro" id="IPR003439">
    <property type="entry name" value="ABC_transporter-like_ATP-bd"/>
</dbReference>
<dbReference type="GO" id="GO:0005524">
    <property type="term" value="F:ATP binding"/>
    <property type="evidence" value="ECO:0007669"/>
    <property type="project" value="UniProtKB-KW"/>
</dbReference>
<keyword evidence="7" id="KW-0677">Repeat</keyword>
<keyword evidence="10" id="KW-1278">Translocase</keyword>
<feature type="transmembrane region" description="Helical" evidence="18">
    <location>
        <begin position="79"/>
        <end position="97"/>
    </location>
</feature>
<comment type="catalytic activity">
    <reaction evidence="16">
        <text>17beta-estradiol 17-O-(beta-D-glucuronate)(in) + ATP + H2O = 17beta-estradiol 17-O-(beta-D-glucuronate)(out) + ADP + phosphate + H(+)</text>
        <dbReference type="Rhea" id="RHEA:60128"/>
        <dbReference type="ChEBI" id="CHEBI:15377"/>
        <dbReference type="ChEBI" id="CHEBI:15378"/>
        <dbReference type="ChEBI" id="CHEBI:30616"/>
        <dbReference type="ChEBI" id="CHEBI:43474"/>
        <dbReference type="ChEBI" id="CHEBI:82961"/>
        <dbReference type="ChEBI" id="CHEBI:456216"/>
    </reaction>
    <physiologicalReaction direction="left-to-right" evidence="16">
        <dbReference type="Rhea" id="RHEA:60129"/>
    </physiologicalReaction>
</comment>
<feature type="transmembrane region" description="Helical" evidence="18">
    <location>
        <begin position="325"/>
        <end position="348"/>
    </location>
</feature>
<dbReference type="CDD" id="cd03250">
    <property type="entry name" value="ABCC_MRP_domain1"/>
    <property type="match status" value="1"/>
</dbReference>
<comment type="catalytic activity">
    <reaction evidence="15">
        <text>leukotriene C4(in) + ATP + H2O = leukotriene C4(out) + ADP + phosphate + H(+)</text>
        <dbReference type="Rhea" id="RHEA:38963"/>
        <dbReference type="ChEBI" id="CHEBI:15377"/>
        <dbReference type="ChEBI" id="CHEBI:15378"/>
        <dbReference type="ChEBI" id="CHEBI:30616"/>
        <dbReference type="ChEBI" id="CHEBI:43474"/>
        <dbReference type="ChEBI" id="CHEBI:57973"/>
        <dbReference type="ChEBI" id="CHEBI:456216"/>
    </reaction>
    <physiologicalReaction direction="left-to-right" evidence="15">
        <dbReference type="Rhea" id="RHEA:38964"/>
    </physiologicalReaction>
</comment>
<dbReference type="Proteomes" id="UP000749559">
    <property type="component" value="Unassembled WGS sequence"/>
</dbReference>
<feature type="transmembrane region" description="Helical" evidence="18">
    <location>
        <begin position="445"/>
        <end position="464"/>
    </location>
</feature>
<dbReference type="GO" id="GO:0006869">
    <property type="term" value="P:lipid transport"/>
    <property type="evidence" value="ECO:0007669"/>
    <property type="project" value="UniProtKB-KW"/>
</dbReference>
<dbReference type="CDD" id="cd18595">
    <property type="entry name" value="ABC_6TM_MRP1_2_3_6_D1_like"/>
    <property type="match status" value="1"/>
</dbReference>
<evidence type="ECO:0000256" key="12">
    <source>
        <dbReference type="ARBA" id="ARBA00023055"/>
    </source>
</evidence>
<dbReference type="InterPro" id="IPR027417">
    <property type="entry name" value="P-loop_NTPase"/>
</dbReference>
<evidence type="ECO:0000256" key="13">
    <source>
        <dbReference type="ARBA" id="ARBA00023136"/>
    </source>
</evidence>
<feature type="transmembrane region" description="Helical" evidence="18">
    <location>
        <begin position="555"/>
        <end position="575"/>
    </location>
</feature>
<name>A0A8J1XYZ4_OWEFU</name>
<evidence type="ECO:0000256" key="9">
    <source>
        <dbReference type="ARBA" id="ARBA00022840"/>
    </source>
</evidence>
<dbReference type="InterPro" id="IPR050173">
    <property type="entry name" value="ABC_transporter_C-like"/>
</dbReference>
<dbReference type="FunFam" id="1.20.1560.10:FF:000007">
    <property type="entry name" value="ATP-binding cassette subfamily C member 1"/>
    <property type="match status" value="1"/>
</dbReference>
<accession>A0A8J1XYZ4</accession>
<comment type="subcellular location">
    <subcellularLocation>
        <location evidence="2">Cell membrane</location>
        <topology evidence="2">Multi-pass membrane protein</topology>
    </subcellularLocation>
    <subcellularLocation>
        <location evidence="1">Vacuole membrane</location>
        <topology evidence="1">Multi-pass membrane protein</topology>
    </subcellularLocation>
</comment>
<keyword evidence="5" id="KW-1003">Cell membrane</keyword>
<dbReference type="PROSITE" id="PS50929">
    <property type="entry name" value="ABC_TM1F"/>
    <property type="match status" value="2"/>
</dbReference>